<gene>
    <name evidence="5" type="ORF">NP493_3150g00000</name>
</gene>
<comment type="caution">
    <text evidence="5">The sequence shown here is derived from an EMBL/GenBank/DDBJ whole genome shotgun (WGS) entry which is preliminary data.</text>
</comment>
<evidence type="ECO:0000313" key="5">
    <source>
        <dbReference type="EMBL" id="KAK2148758.1"/>
    </source>
</evidence>
<protein>
    <recommendedName>
        <fullName evidence="7">Transmembrane protein 65</fullName>
    </recommendedName>
</protein>
<comment type="subcellular location">
    <subcellularLocation>
        <location evidence="1">Membrane</location>
        <topology evidence="1">Multi-pass membrane protein</topology>
    </subcellularLocation>
</comment>
<evidence type="ECO:0000256" key="3">
    <source>
        <dbReference type="ARBA" id="ARBA00022989"/>
    </source>
</evidence>
<accession>A0AAD9J947</accession>
<evidence type="ECO:0000313" key="6">
    <source>
        <dbReference type="Proteomes" id="UP001209878"/>
    </source>
</evidence>
<name>A0AAD9J947_RIDPI</name>
<dbReference type="InterPro" id="IPR019537">
    <property type="entry name" value="TMEM65"/>
</dbReference>
<dbReference type="Pfam" id="PF10507">
    <property type="entry name" value="TMEM65"/>
    <property type="match status" value="1"/>
</dbReference>
<evidence type="ECO:0000256" key="1">
    <source>
        <dbReference type="ARBA" id="ARBA00004141"/>
    </source>
</evidence>
<organism evidence="5 6">
    <name type="scientific">Ridgeia piscesae</name>
    <name type="common">Tubeworm</name>
    <dbReference type="NCBI Taxonomy" id="27915"/>
    <lineage>
        <taxon>Eukaryota</taxon>
        <taxon>Metazoa</taxon>
        <taxon>Spiralia</taxon>
        <taxon>Lophotrochozoa</taxon>
        <taxon>Annelida</taxon>
        <taxon>Polychaeta</taxon>
        <taxon>Sedentaria</taxon>
        <taxon>Canalipalpata</taxon>
        <taxon>Sabellida</taxon>
        <taxon>Siboglinidae</taxon>
        <taxon>Ridgeia</taxon>
    </lineage>
</organism>
<sequence>MALTARLGSLIMTGFHSHSCCFRRKLITIYPILIQVQSHRTLPPNSLPDVITAHTAQEFVMNLDDNSRSLLLQELQCYADSLTSKEGLNYCNCNTFFVGFRFFFNGIPFIGFGFLDNALMIVAGEYIDAKICVALGLSTMAAAAWGNLISDMAGVGCAGYVEMLVHKIGVHPVHLSPEQAVARSTRWTTTLVSQAQPFRIQISPNGII</sequence>
<evidence type="ECO:0000256" key="2">
    <source>
        <dbReference type="ARBA" id="ARBA00022692"/>
    </source>
</evidence>
<evidence type="ECO:0000256" key="4">
    <source>
        <dbReference type="ARBA" id="ARBA00023136"/>
    </source>
</evidence>
<keyword evidence="2" id="KW-0812">Transmembrane</keyword>
<dbReference type="PANTHER" id="PTHR21706:SF15">
    <property type="entry name" value="TRANSMEMBRANE PROTEIN 65"/>
    <property type="match status" value="1"/>
</dbReference>
<dbReference type="GO" id="GO:0016020">
    <property type="term" value="C:membrane"/>
    <property type="evidence" value="ECO:0007669"/>
    <property type="project" value="UniProtKB-SubCell"/>
</dbReference>
<keyword evidence="4" id="KW-0472">Membrane</keyword>
<proteinExistence type="predicted"/>
<dbReference type="Proteomes" id="UP001209878">
    <property type="component" value="Unassembled WGS sequence"/>
</dbReference>
<dbReference type="AlphaFoldDB" id="A0AAD9J947"/>
<evidence type="ECO:0008006" key="7">
    <source>
        <dbReference type="Google" id="ProtNLM"/>
    </source>
</evidence>
<dbReference type="PANTHER" id="PTHR21706">
    <property type="entry name" value="TRANSMEMBRANE PROTEIN 65"/>
    <property type="match status" value="1"/>
</dbReference>
<dbReference type="EMBL" id="JAODUO010003132">
    <property type="protein sequence ID" value="KAK2148758.1"/>
    <property type="molecule type" value="Genomic_DNA"/>
</dbReference>
<keyword evidence="3" id="KW-1133">Transmembrane helix</keyword>
<keyword evidence="6" id="KW-1185">Reference proteome</keyword>
<reference evidence="5" key="1">
    <citation type="journal article" date="2023" name="Mol. Biol. Evol.">
        <title>Third-Generation Sequencing Reveals the Adaptive Role of the Epigenome in Three Deep-Sea Polychaetes.</title>
        <authorList>
            <person name="Perez M."/>
            <person name="Aroh O."/>
            <person name="Sun Y."/>
            <person name="Lan Y."/>
            <person name="Juniper S.K."/>
            <person name="Young C.R."/>
            <person name="Angers B."/>
            <person name="Qian P.Y."/>
        </authorList>
    </citation>
    <scope>NUCLEOTIDE SEQUENCE</scope>
    <source>
        <strain evidence="5">R07B-5</strain>
    </source>
</reference>
<dbReference type="GO" id="GO:0005739">
    <property type="term" value="C:mitochondrion"/>
    <property type="evidence" value="ECO:0007669"/>
    <property type="project" value="TreeGrafter"/>
</dbReference>